<dbReference type="EnsemblPlants" id="Pp3c13_14800V3.2">
    <property type="protein sequence ID" value="PAC:32930223.CDS.1"/>
    <property type="gene ID" value="Pp3c13_14800"/>
</dbReference>
<dbReference type="EnsemblPlants" id="Pp3c13_14800V3.3">
    <property type="protein sequence ID" value="PAC:32930224.CDS.1"/>
    <property type="gene ID" value="Pp3c13_14800"/>
</dbReference>
<accession>A9T389</accession>
<dbReference type="GeneID" id="112290596"/>
<dbReference type="KEGG" id="ppp:112290596"/>
<evidence type="ECO:0000256" key="1">
    <source>
        <dbReference type="SAM" id="MobiDB-lite"/>
    </source>
</evidence>
<dbReference type="GO" id="GO:0019210">
    <property type="term" value="F:kinase inhibitor activity"/>
    <property type="evidence" value="ECO:0007669"/>
    <property type="project" value="InterPro"/>
</dbReference>
<dbReference type="OrthoDB" id="1927169at2759"/>
<reference evidence="2 4" key="2">
    <citation type="journal article" date="2018" name="Plant J.">
        <title>The Physcomitrella patens chromosome-scale assembly reveals moss genome structure and evolution.</title>
        <authorList>
            <person name="Lang D."/>
            <person name="Ullrich K.K."/>
            <person name="Murat F."/>
            <person name="Fuchs J."/>
            <person name="Jenkins J."/>
            <person name="Haas F.B."/>
            <person name="Piednoel M."/>
            <person name="Gundlach H."/>
            <person name="Van Bel M."/>
            <person name="Meyberg R."/>
            <person name="Vives C."/>
            <person name="Morata J."/>
            <person name="Symeonidi A."/>
            <person name="Hiss M."/>
            <person name="Muchero W."/>
            <person name="Kamisugi Y."/>
            <person name="Saleh O."/>
            <person name="Blanc G."/>
            <person name="Decker E.L."/>
            <person name="van Gessel N."/>
            <person name="Grimwood J."/>
            <person name="Hayes R.D."/>
            <person name="Graham S.W."/>
            <person name="Gunter L.E."/>
            <person name="McDaniel S.F."/>
            <person name="Hoernstein S.N.W."/>
            <person name="Larsson A."/>
            <person name="Li F.W."/>
            <person name="Perroud P.F."/>
            <person name="Phillips J."/>
            <person name="Ranjan P."/>
            <person name="Rokshar D.S."/>
            <person name="Rothfels C.J."/>
            <person name="Schneider L."/>
            <person name="Shu S."/>
            <person name="Stevenson D.W."/>
            <person name="Thummler F."/>
            <person name="Tillich M."/>
            <person name="Villarreal Aguilar J.C."/>
            <person name="Widiez T."/>
            <person name="Wong G.K."/>
            <person name="Wymore A."/>
            <person name="Zhang Y."/>
            <person name="Zimmer A.D."/>
            <person name="Quatrano R.S."/>
            <person name="Mayer K.F.X."/>
            <person name="Goodstein D."/>
            <person name="Casacuberta J.M."/>
            <person name="Vandepoele K."/>
            <person name="Reski R."/>
            <person name="Cuming A.C."/>
            <person name="Tuskan G.A."/>
            <person name="Maumus F."/>
            <person name="Salse J."/>
            <person name="Schmutz J."/>
            <person name="Rensing S.A."/>
        </authorList>
    </citation>
    <scope>NUCLEOTIDE SEQUENCE [LARGE SCALE GENOMIC DNA]</scope>
    <source>
        <strain evidence="3 4">cv. Gransden 2004</strain>
    </source>
</reference>
<dbReference type="RefSeq" id="XP_024392812.1">
    <property type="nucleotide sequence ID" value="XM_024537044.2"/>
</dbReference>
<name>A9T389_PHYPA</name>
<dbReference type="Gramene" id="Pp3c13_14800V3.1">
    <property type="protein sequence ID" value="PAC:32930222.CDS.1"/>
    <property type="gene ID" value="Pp3c13_14800"/>
</dbReference>
<dbReference type="Gramene" id="Pp3c13_14800V3.2">
    <property type="protein sequence ID" value="PAC:32930223.CDS.1"/>
    <property type="gene ID" value="Pp3c13_14800"/>
</dbReference>
<reference evidence="3" key="3">
    <citation type="submission" date="2020-12" db="UniProtKB">
        <authorList>
            <consortium name="EnsemblPlants"/>
        </authorList>
    </citation>
    <scope>IDENTIFICATION</scope>
</reference>
<organism evidence="2">
    <name type="scientific">Physcomitrium patens</name>
    <name type="common">Spreading-leaved earth moss</name>
    <name type="synonym">Physcomitrella patens</name>
    <dbReference type="NCBI Taxonomy" id="3218"/>
    <lineage>
        <taxon>Eukaryota</taxon>
        <taxon>Viridiplantae</taxon>
        <taxon>Streptophyta</taxon>
        <taxon>Embryophyta</taxon>
        <taxon>Bryophyta</taxon>
        <taxon>Bryophytina</taxon>
        <taxon>Bryopsida</taxon>
        <taxon>Funariidae</taxon>
        <taxon>Funariales</taxon>
        <taxon>Funariaceae</taxon>
        <taxon>Physcomitrium</taxon>
    </lineage>
</organism>
<protein>
    <submittedName>
        <fullName evidence="2 3">Uncharacterized protein</fullName>
    </submittedName>
</protein>
<feature type="region of interest" description="Disordered" evidence="1">
    <location>
        <begin position="331"/>
        <end position="394"/>
    </location>
</feature>
<dbReference type="Proteomes" id="UP000006727">
    <property type="component" value="Chromosome 13"/>
</dbReference>
<dbReference type="PANTHER" id="PTHR33312">
    <property type="entry name" value="MEMBRANE-ASSOCIATED KINASE REGULATOR 4-RELATED"/>
    <property type="match status" value="1"/>
</dbReference>
<dbReference type="PANTHER" id="PTHR33312:SF21">
    <property type="entry name" value="MEMBRANE-ASSOCIATED KINASE REGULATOR 3-RELATED"/>
    <property type="match status" value="1"/>
</dbReference>
<keyword evidence="4" id="KW-1185">Reference proteome</keyword>
<feature type="region of interest" description="Disordered" evidence="1">
    <location>
        <begin position="183"/>
        <end position="217"/>
    </location>
</feature>
<proteinExistence type="predicted"/>
<dbReference type="RefSeq" id="XP_024392811.1">
    <property type="nucleotide sequence ID" value="XM_024537043.2"/>
</dbReference>
<dbReference type="InterPro" id="IPR039620">
    <property type="entry name" value="BKI1/MAKR1/3/4"/>
</dbReference>
<evidence type="ECO:0000313" key="4">
    <source>
        <dbReference type="Proteomes" id="UP000006727"/>
    </source>
</evidence>
<dbReference type="RefSeq" id="XP_024392809.1">
    <property type="nucleotide sequence ID" value="XM_024537041.2"/>
</dbReference>
<dbReference type="Gramene" id="Pp3c13_14800V3.3">
    <property type="protein sequence ID" value="PAC:32930224.CDS.1"/>
    <property type="gene ID" value="Pp3c13_14800"/>
</dbReference>
<feature type="compositionally biased region" description="Polar residues" evidence="1">
    <location>
        <begin position="234"/>
        <end position="243"/>
    </location>
</feature>
<evidence type="ECO:0000313" key="3">
    <source>
        <dbReference type="EnsemblPlants" id="PAC:32930222.CDS.1"/>
    </source>
</evidence>
<feature type="compositionally biased region" description="Low complexity" evidence="1">
    <location>
        <begin position="359"/>
        <end position="391"/>
    </location>
</feature>
<sequence>MAADSWSKNDYRTFITSRRDDVFDNRESSAYAFKRPPPVEVSRGDHCEKEVYFDTDVKALHWETMVRMALRKSSNLDQEFEFKSAPVSPVLTSLSKTDGDVYQGFSANSSDTNCKHQHPVYRKQAEMEEGNQRIPTFVVSQRTVPGPFSQLSPGSLSRMYQPKYSKFCVNSTDVALVETVMDSRSSSFRSESGDRDAGCSSTSRDSNGSSQDASSVSTDAAFDRAFEGYDHRSNNATTPTLSSKPIHMAVPCPTDRDRRSVVTVVNEDNDNTPSNVSWLRSPLKWKGIFVAKKPPKSPARLDARTEHDFRTAVRPNSKLAEISDSKLRSVTRLFNPPNCDDKNLAPGSKPKSFPALPILQQGQPSSKSPQGSLKLKMPFSSDSSDVQSVASADRERDQTGILRIRERWLKYMRMLKPPYGKKSEGTVARGDTLPPQRTAPQEYVHTRAKSMPAIIKTPPLRPRSNPGTVFLTSSNINTTRASTQPAGPSIARKSSAFLSHSSSLVSSSPRLLKSSSPRLMSLSPKVKSSPKVAASTISPRMSSSSASSMSELHSAVQGAIAHCKQSHSGLPSPAPSAHRF</sequence>
<dbReference type="GO" id="GO:0005886">
    <property type="term" value="C:plasma membrane"/>
    <property type="evidence" value="ECO:0007669"/>
    <property type="project" value="InterPro"/>
</dbReference>
<dbReference type="PaxDb" id="3218-PP1S158_86V6.1"/>
<gene>
    <name evidence="3" type="primary">LOC112290596</name>
    <name evidence="2" type="ORF">PHYPA_017386</name>
</gene>
<feature type="region of interest" description="Disordered" evidence="1">
    <location>
        <begin position="230"/>
        <end position="253"/>
    </location>
</feature>
<evidence type="ECO:0000313" key="2">
    <source>
        <dbReference type="EMBL" id="PNR42556.1"/>
    </source>
</evidence>
<dbReference type="AlphaFoldDB" id="A9T389"/>
<reference evidence="2 4" key="1">
    <citation type="journal article" date="2008" name="Science">
        <title>The Physcomitrella genome reveals evolutionary insights into the conquest of land by plants.</title>
        <authorList>
            <person name="Rensing S."/>
            <person name="Lang D."/>
            <person name="Zimmer A."/>
            <person name="Terry A."/>
            <person name="Salamov A."/>
            <person name="Shapiro H."/>
            <person name="Nishiyama T."/>
            <person name="Perroud P.-F."/>
            <person name="Lindquist E."/>
            <person name="Kamisugi Y."/>
            <person name="Tanahashi T."/>
            <person name="Sakakibara K."/>
            <person name="Fujita T."/>
            <person name="Oishi K."/>
            <person name="Shin-I T."/>
            <person name="Kuroki Y."/>
            <person name="Toyoda A."/>
            <person name="Suzuki Y."/>
            <person name="Hashimoto A."/>
            <person name="Yamaguchi K."/>
            <person name="Sugano A."/>
            <person name="Kohara Y."/>
            <person name="Fujiyama A."/>
            <person name="Anterola A."/>
            <person name="Aoki S."/>
            <person name="Ashton N."/>
            <person name="Barbazuk W.B."/>
            <person name="Barker E."/>
            <person name="Bennetzen J."/>
            <person name="Bezanilla M."/>
            <person name="Blankenship R."/>
            <person name="Cho S.H."/>
            <person name="Dutcher S."/>
            <person name="Estelle M."/>
            <person name="Fawcett J.A."/>
            <person name="Gundlach H."/>
            <person name="Hanada K."/>
            <person name="Heyl A."/>
            <person name="Hicks K.A."/>
            <person name="Hugh J."/>
            <person name="Lohr M."/>
            <person name="Mayer K."/>
            <person name="Melkozernov A."/>
            <person name="Murata T."/>
            <person name="Nelson D."/>
            <person name="Pils B."/>
            <person name="Prigge M."/>
            <person name="Reiss B."/>
            <person name="Renner T."/>
            <person name="Rombauts S."/>
            <person name="Rushton P."/>
            <person name="Sanderfoot A."/>
            <person name="Schween G."/>
            <person name="Shiu S.-H."/>
            <person name="Stueber K."/>
            <person name="Theodoulou F.L."/>
            <person name="Tu H."/>
            <person name="Van de Peer Y."/>
            <person name="Verrier P.J."/>
            <person name="Waters E."/>
            <person name="Wood A."/>
            <person name="Yang L."/>
            <person name="Cove D."/>
            <person name="Cuming A."/>
            <person name="Hasebe M."/>
            <person name="Lucas S."/>
            <person name="Mishler D.B."/>
            <person name="Reski R."/>
            <person name="Grigoriev I."/>
            <person name="Quatrano R.S."/>
            <person name="Boore J.L."/>
        </authorList>
    </citation>
    <scope>NUCLEOTIDE SEQUENCE [LARGE SCALE GENOMIC DNA]</scope>
    <source>
        <strain evidence="3 4">cv. Gransden 2004</strain>
    </source>
</reference>
<dbReference type="EMBL" id="ABEU02000013">
    <property type="protein sequence ID" value="PNR42556.1"/>
    <property type="molecule type" value="Genomic_DNA"/>
</dbReference>
<feature type="compositionally biased region" description="Low complexity" evidence="1">
    <location>
        <begin position="507"/>
        <end position="555"/>
    </location>
</feature>
<feature type="compositionally biased region" description="Polar residues" evidence="1">
    <location>
        <begin position="199"/>
        <end position="217"/>
    </location>
</feature>
<dbReference type="EnsemblPlants" id="Pp3c13_14800V3.1">
    <property type="protein sequence ID" value="PAC:32930222.CDS.1"/>
    <property type="gene ID" value="Pp3c13_14800"/>
</dbReference>
<dbReference type="RefSeq" id="XP_024392810.1">
    <property type="nucleotide sequence ID" value="XM_024537042.2"/>
</dbReference>
<dbReference type="HOGENOM" id="CLU_470441_0_0_1"/>
<feature type="region of interest" description="Disordered" evidence="1">
    <location>
        <begin position="507"/>
        <end position="580"/>
    </location>
</feature>